<accession>A0A9R1VJL6</accession>
<comment type="caution">
    <text evidence="14">The sequence shown here is derived from an EMBL/GenBank/DDBJ whole genome shotgun (WGS) entry which is preliminary data.</text>
</comment>
<keyword evidence="8 12" id="KW-0560">Oxidoreductase</keyword>
<dbReference type="InterPro" id="IPR015876">
    <property type="entry name" value="Acyl-CoA_DS"/>
</dbReference>
<dbReference type="PANTHER" id="PTHR11351">
    <property type="entry name" value="ACYL-COA DESATURASE"/>
    <property type="match status" value="1"/>
</dbReference>
<keyword evidence="5 12" id="KW-0812">Transmembrane</keyword>
<sequence>MALLRPPPTIAFHQKLHHRHRLPCSPSHLYTERRKILQSKTSIITTTTHDYRRELRIVNVATDPDSDGERSSILLSEVVEEQPREVCTGRRKWNALDITTAGVVAGMHLLCVFAPFTFSWGALWLAFGLFMVTGLLGISLSFHRHLSHKSFKIPKWLEYTFAYCGVHALQGTPTDWVRIHWYHHQYCDSERDPHTPTKGLWFSYMDWLFDTDRIAKMCGDPNIIKEMDKQPFYRFLRKTYILHPLALALLLYARGGFPFIVWGVV</sequence>
<keyword evidence="7 13" id="KW-1133">Transmembrane helix</keyword>
<evidence type="ECO:0000256" key="10">
    <source>
        <dbReference type="ARBA" id="ARBA00023136"/>
    </source>
</evidence>
<feature type="transmembrane region" description="Helical" evidence="13">
    <location>
        <begin position="98"/>
        <end position="116"/>
    </location>
</feature>
<evidence type="ECO:0000256" key="1">
    <source>
        <dbReference type="ARBA" id="ARBA00004141"/>
    </source>
</evidence>
<dbReference type="EMBL" id="NBSK02000005">
    <property type="protein sequence ID" value="KAJ0205868.1"/>
    <property type="molecule type" value="Genomic_DNA"/>
</dbReference>
<comment type="similarity">
    <text evidence="3 12">Belongs to the fatty acid desaturase type 1 family.</text>
</comment>
<keyword evidence="6" id="KW-0276">Fatty acid metabolism</keyword>
<keyword evidence="15" id="KW-1185">Reference proteome</keyword>
<dbReference type="PRINTS" id="PR00075">
    <property type="entry name" value="FACDDSATRASE"/>
</dbReference>
<evidence type="ECO:0000313" key="15">
    <source>
        <dbReference type="Proteomes" id="UP000235145"/>
    </source>
</evidence>
<comment type="cofactor">
    <cofactor evidence="12">
        <name>Fe(2+)</name>
        <dbReference type="ChEBI" id="CHEBI:29033"/>
    </cofactor>
</comment>
<dbReference type="AlphaFoldDB" id="A0A9R1VJL6"/>
<dbReference type="GO" id="GO:0042761">
    <property type="term" value="P:very long-chain fatty acid biosynthetic process"/>
    <property type="evidence" value="ECO:0000318"/>
    <property type="project" value="GO_Central"/>
</dbReference>
<dbReference type="Proteomes" id="UP000235145">
    <property type="component" value="Unassembled WGS sequence"/>
</dbReference>
<comment type="subcellular location">
    <subcellularLocation>
        <location evidence="1">Membrane</location>
        <topology evidence="1">Multi-pass membrane protein</topology>
    </subcellularLocation>
</comment>
<dbReference type="GO" id="GO:0005789">
    <property type="term" value="C:endoplasmic reticulum membrane"/>
    <property type="evidence" value="ECO:0000318"/>
    <property type="project" value="GO_Central"/>
</dbReference>
<dbReference type="CDD" id="cd03505">
    <property type="entry name" value="Delta9-FADS-like"/>
    <property type="match status" value="1"/>
</dbReference>
<proteinExistence type="inferred from homology"/>
<comment type="pathway">
    <text evidence="2">Lipid metabolism.</text>
</comment>
<gene>
    <name evidence="14" type="ORF">LSAT_V11C500275380</name>
</gene>
<evidence type="ECO:0000313" key="14">
    <source>
        <dbReference type="EMBL" id="KAJ0205868.1"/>
    </source>
</evidence>
<evidence type="ECO:0000256" key="2">
    <source>
        <dbReference type="ARBA" id="ARBA00005189"/>
    </source>
</evidence>
<evidence type="ECO:0000256" key="8">
    <source>
        <dbReference type="ARBA" id="ARBA00023002"/>
    </source>
</evidence>
<organism evidence="14 15">
    <name type="scientific">Lactuca sativa</name>
    <name type="common">Garden lettuce</name>
    <dbReference type="NCBI Taxonomy" id="4236"/>
    <lineage>
        <taxon>Eukaryota</taxon>
        <taxon>Viridiplantae</taxon>
        <taxon>Streptophyta</taxon>
        <taxon>Embryophyta</taxon>
        <taxon>Tracheophyta</taxon>
        <taxon>Spermatophyta</taxon>
        <taxon>Magnoliopsida</taxon>
        <taxon>eudicotyledons</taxon>
        <taxon>Gunneridae</taxon>
        <taxon>Pentapetalae</taxon>
        <taxon>asterids</taxon>
        <taxon>campanulids</taxon>
        <taxon>Asterales</taxon>
        <taxon>Asteraceae</taxon>
        <taxon>Cichorioideae</taxon>
        <taxon>Cichorieae</taxon>
        <taxon>Lactucinae</taxon>
        <taxon>Lactuca</taxon>
    </lineage>
</organism>
<evidence type="ECO:0000256" key="5">
    <source>
        <dbReference type="ARBA" id="ARBA00022692"/>
    </source>
</evidence>
<evidence type="ECO:0000256" key="6">
    <source>
        <dbReference type="ARBA" id="ARBA00022832"/>
    </source>
</evidence>
<dbReference type="PANTHER" id="PTHR11351:SF31">
    <property type="entry name" value="DESATURASE 1, ISOFORM A-RELATED"/>
    <property type="match status" value="1"/>
</dbReference>
<evidence type="ECO:0000256" key="7">
    <source>
        <dbReference type="ARBA" id="ARBA00022989"/>
    </source>
</evidence>
<evidence type="ECO:0008006" key="16">
    <source>
        <dbReference type="Google" id="ProtNLM"/>
    </source>
</evidence>
<keyword evidence="10 13" id="KW-0472">Membrane</keyword>
<evidence type="ECO:0000256" key="3">
    <source>
        <dbReference type="ARBA" id="ARBA00009295"/>
    </source>
</evidence>
<reference evidence="14 15" key="1">
    <citation type="journal article" date="2017" name="Nat. Commun.">
        <title>Genome assembly with in vitro proximity ligation data and whole-genome triplication in lettuce.</title>
        <authorList>
            <person name="Reyes-Chin-Wo S."/>
            <person name="Wang Z."/>
            <person name="Yang X."/>
            <person name="Kozik A."/>
            <person name="Arikit S."/>
            <person name="Song C."/>
            <person name="Xia L."/>
            <person name="Froenicke L."/>
            <person name="Lavelle D.O."/>
            <person name="Truco M.J."/>
            <person name="Xia R."/>
            <person name="Zhu S."/>
            <person name="Xu C."/>
            <person name="Xu H."/>
            <person name="Xu X."/>
            <person name="Cox K."/>
            <person name="Korf I."/>
            <person name="Meyers B.C."/>
            <person name="Michelmore R.W."/>
        </authorList>
    </citation>
    <scope>NUCLEOTIDE SEQUENCE [LARGE SCALE GENOMIC DNA]</scope>
    <source>
        <strain evidence="15">cv. Salinas</strain>
        <tissue evidence="14">Seedlings</tissue>
    </source>
</reference>
<evidence type="ECO:0000256" key="13">
    <source>
        <dbReference type="SAM" id="Phobius"/>
    </source>
</evidence>
<evidence type="ECO:0000256" key="12">
    <source>
        <dbReference type="RuleBase" id="RU000581"/>
    </source>
</evidence>
<comment type="domain">
    <text evidence="12">The histidine box domains are involved in binding the catalytic metal ions.</text>
</comment>
<evidence type="ECO:0000256" key="9">
    <source>
        <dbReference type="ARBA" id="ARBA00023098"/>
    </source>
</evidence>
<protein>
    <recommendedName>
        <fullName evidence="16">Fatty acid desaturase domain-containing protein</fullName>
    </recommendedName>
</protein>
<evidence type="ECO:0000256" key="4">
    <source>
        <dbReference type="ARBA" id="ARBA00022516"/>
    </source>
</evidence>
<feature type="transmembrane region" description="Helical" evidence="13">
    <location>
        <begin position="240"/>
        <end position="264"/>
    </location>
</feature>
<keyword evidence="4 12" id="KW-0444">Lipid biosynthesis</keyword>
<evidence type="ECO:0000256" key="11">
    <source>
        <dbReference type="ARBA" id="ARBA00023160"/>
    </source>
</evidence>
<keyword evidence="11 12" id="KW-0275">Fatty acid biosynthesis</keyword>
<feature type="transmembrane region" description="Helical" evidence="13">
    <location>
        <begin position="122"/>
        <end position="142"/>
    </location>
</feature>
<keyword evidence="9" id="KW-0443">Lipid metabolism</keyword>
<dbReference type="GO" id="GO:0102843">
    <property type="term" value="F:palmitoyl-[glycerolipid] 7-desaturase activity"/>
    <property type="evidence" value="ECO:0000318"/>
    <property type="project" value="GO_Central"/>
</dbReference>
<name>A0A9R1VJL6_LACSA</name>